<gene>
    <name evidence="3" type="primary">nuoC1</name>
    <name evidence="3" type="ORF">BWX89_01539</name>
</gene>
<evidence type="ECO:0000256" key="1">
    <source>
        <dbReference type="ARBA" id="ARBA00007569"/>
    </source>
</evidence>
<dbReference type="PANTHER" id="PTHR10884:SF14">
    <property type="entry name" value="NADH DEHYDROGENASE [UBIQUINONE] IRON-SULFUR PROTEIN 3, MITOCHONDRIAL"/>
    <property type="match status" value="1"/>
</dbReference>
<sequence>MDTLETIKKRFSDRIINIKIHSDIRIYIEIDKKDLLDFAKFIFNDMDARFITATGVDNLDSMEVLYHFSIDREDVIVSLRVLLDREDPVIESLTPVVKGALNIEKEMYELLGIKFLNHPELKRFLLTEEYPEGVFPLRKDSQKGKK</sequence>
<dbReference type="SUPFAM" id="SSF143243">
    <property type="entry name" value="Nqo5-like"/>
    <property type="match status" value="1"/>
</dbReference>
<comment type="caution">
    <text evidence="3">The sequence shown here is derived from an EMBL/GenBank/DDBJ whole genome shotgun (WGS) entry which is preliminary data.</text>
</comment>
<keyword evidence="3" id="KW-0560">Oxidoreductase</keyword>
<proteinExistence type="inferred from homology"/>
<feature type="domain" description="NADH:ubiquinone oxidoreductase 30kDa subunit" evidence="2">
    <location>
        <begin position="28"/>
        <end position="142"/>
    </location>
</feature>
<dbReference type="InterPro" id="IPR001268">
    <property type="entry name" value="NADH_UbQ_OxRdtase_30kDa_su"/>
</dbReference>
<dbReference type="GO" id="GO:0016491">
    <property type="term" value="F:oxidoreductase activity"/>
    <property type="evidence" value="ECO:0007669"/>
    <property type="project" value="UniProtKB-KW"/>
</dbReference>
<evidence type="ECO:0000313" key="3">
    <source>
        <dbReference type="EMBL" id="OQB71979.1"/>
    </source>
</evidence>
<name>A0A1V6C4Y9_UNCT6</name>
<dbReference type="Proteomes" id="UP000485562">
    <property type="component" value="Unassembled WGS sequence"/>
</dbReference>
<dbReference type="AlphaFoldDB" id="A0A1V6C4Y9"/>
<comment type="similarity">
    <text evidence="1">Belongs to the complex I 30 kDa subunit family.</text>
</comment>
<protein>
    <submittedName>
        <fullName evidence="3">NADH-quinone oxidoreductase subunit C 1</fullName>
        <ecNumber evidence="3">1.6.5.11</ecNumber>
    </submittedName>
</protein>
<dbReference type="EC" id="1.6.5.11" evidence="3"/>
<dbReference type="InterPro" id="IPR037232">
    <property type="entry name" value="NADH_quin_OxRdtase_su_C/D-like"/>
</dbReference>
<reference evidence="3" key="1">
    <citation type="submission" date="2017-02" db="EMBL/GenBank/DDBJ databases">
        <title>Delving into the versatile metabolic prowess of the omnipresent phylum Bacteroidetes.</title>
        <authorList>
            <person name="Nobu M.K."/>
            <person name="Mei R."/>
            <person name="Narihiro T."/>
            <person name="Kuroda K."/>
            <person name="Liu W.-T."/>
        </authorList>
    </citation>
    <scope>NUCLEOTIDE SEQUENCE</scope>
    <source>
        <strain evidence="3">ADurb.Bin131</strain>
    </source>
</reference>
<dbReference type="PANTHER" id="PTHR10884">
    <property type="entry name" value="NADH DEHYDROGENASE UBIQUINONE IRON-SULFUR PROTEIN 3"/>
    <property type="match status" value="1"/>
</dbReference>
<dbReference type="Gene3D" id="3.30.460.80">
    <property type="entry name" value="NADH:ubiquinone oxidoreductase, 30kDa subunit"/>
    <property type="match status" value="1"/>
</dbReference>
<dbReference type="GO" id="GO:0008137">
    <property type="term" value="F:NADH dehydrogenase (ubiquinone) activity"/>
    <property type="evidence" value="ECO:0007669"/>
    <property type="project" value="InterPro"/>
</dbReference>
<accession>A0A1V6C4Y9</accession>
<organism evidence="3">
    <name type="scientific">candidate division TA06 bacterium ADurb.Bin131</name>
    <dbReference type="NCBI Taxonomy" id="1852827"/>
    <lineage>
        <taxon>Bacteria</taxon>
        <taxon>Bacteria division TA06</taxon>
    </lineage>
</organism>
<dbReference type="Pfam" id="PF00329">
    <property type="entry name" value="Complex1_30kDa"/>
    <property type="match status" value="1"/>
</dbReference>
<dbReference type="EMBL" id="MWDQ01000146">
    <property type="protein sequence ID" value="OQB71979.1"/>
    <property type="molecule type" value="Genomic_DNA"/>
</dbReference>
<evidence type="ECO:0000259" key="2">
    <source>
        <dbReference type="Pfam" id="PF00329"/>
    </source>
</evidence>